<sequence length="852" mass="92052">MSAAMTAGNVTCGSLQGRTSQSDVGPLELTNRGVDTAVQPSMFSGGSLSQHLTGIIFSPDIQTSVWSISRGSSPGRSSQEQPGPLLLEEAYPASCDEPSNYQECSKLSARSDPDEPGSIPGGVAPRFPLMRIVLDDASGWSKDLPFPPSLRSGAATYSTTPSSALHDPDAKSRLNLSTPLSSDGTLDTRNSVAFIAPTLCFRRGEYLQLERRWAGAMKAPYYRVSTGQTMTGDPRRSRWKKGGGGGVARYRFPRGASRATTCHRTKQLSPAQPPLIQSSRQRPPSPCRRRASNTTVCHVRKQLTMISVCSYSAHWSPWNAGNGGALASAPASHLGDPGPIPGGFAPGFSHVGIVLDDAARRRVFSGYTRFPRPCIPAPLHPKVSFHVVQRRRTPTGLSWKAQNYWGSDISSSVSSKNADDNVTATPPYNSVKITRRNNTSTTLHLLYTPPGRLSTNDELARKTRSETSDTCSGVTFEQQPVEQLTKNRVPQEGLWISPMRLSRATTTFENVPLPHPFLCDENTAGLFRTLRLAVMVHLMHVAVSSLSLPRFSAPDAEPKLTHLSVKEAHCGNIACLLMAPLHRQVGQCPVTAPQVPPPPPVIGCGFAVGLSGCDADIGQQHATSRLTIVWSTPVDAGDCSMLSAGLLSTAMRSEGNAGRVLTISEERRSRAYSLGAENQFIPDVITIYLIVKEWVVGDGEGGGVAVSLLAFHQGDPGSIPGRVNPDFRMWESFGMMPLVGGFSRGSLISPAPSLRRCSILTSITLIGSQDLDVKSHANHYPFTRPSDKRRLHPPLQWKAIGRTAAGQCQADVARWLNIRSRVILDGFASGENLEHYFGPQTSWNETNAEVNK</sequence>
<keyword evidence="3" id="KW-1185">Reference proteome</keyword>
<protein>
    <submittedName>
        <fullName evidence="2">Uncharacterized protein</fullName>
    </submittedName>
</protein>
<comment type="caution">
    <text evidence="2">The sequence shown here is derived from an EMBL/GenBank/DDBJ whole genome shotgun (WGS) entry which is preliminary data.</text>
</comment>
<name>A0ABQ9IHX6_9NEOP</name>
<reference evidence="2 3" key="1">
    <citation type="submission" date="2023-02" db="EMBL/GenBank/DDBJ databases">
        <title>LHISI_Scaffold_Assembly.</title>
        <authorList>
            <person name="Stuart O.P."/>
            <person name="Cleave R."/>
            <person name="Magrath M.J.L."/>
            <person name="Mikheyev A.S."/>
        </authorList>
    </citation>
    <scope>NUCLEOTIDE SEQUENCE [LARGE SCALE GENOMIC DNA]</scope>
    <source>
        <strain evidence="2">Daus_M_001</strain>
        <tissue evidence="2">Leg muscle</tissue>
    </source>
</reference>
<dbReference type="Proteomes" id="UP001159363">
    <property type="component" value="Chromosome 1"/>
</dbReference>
<accession>A0ABQ9IHX6</accession>
<proteinExistence type="predicted"/>
<gene>
    <name evidence="2" type="ORF">PR048_001644</name>
</gene>
<feature type="compositionally biased region" description="Polar residues" evidence="1">
    <location>
        <begin position="8"/>
        <end position="23"/>
    </location>
</feature>
<evidence type="ECO:0000313" key="2">
    <source>
        <dbReference type="EMBL" id="KAJ8896300.1"/>
    </source>
</evidence>
<feature type="region of interest" description="Disordered" evidence="1">
    <location>
        <begin position="151"/>
        <end position="183"/>
    </location>
</feature>
<feature type="compositionally biased region" description="Polar residues" evidence="1">
    <location>
        <begin position="174"/>
        <end position="183"/>
    </location>
</feature>
<feature type="region of interest" description="Disordered" evidence="1">
    <location>
        <begin position="96"/>
        <end position="123"/>
    </location>
</feature>
<feature type="region of interest" description="Disordered" evidence="1">
    <location>
        <begin position="227"/>
        <end position="293"/>
    </location>
</feature>
<organism evidence="2 3">
    <name type="scientific">Dryococelus australis</name>
    <dbReference type="NCBI Taxonomy" id="614101"/>
    <lineage>
        <taxon>Eukaryota</taxon>
        <taxon>Metazoa</taxon>
        <taxon>Ecdysozoa</taxon>
        <taxon>Arthropoda</taxon>
        <taxon>Hexapoda</taxon>
        <taxon>Insecta</taxon>
        <taxon>Pterygota</taxon>
        <taxon>Neoptera</taxon>
        <taxon>Polyneoptera</taxon>
        <taxon>Phasmatodea</taxon>
        <taxon>Verophasmatodea</taxon>
        <taxon>Anareolatae</taxon>
        <taxon>Phasmatidae</taxon>
        <taxon>Eurycanthinae</taxon>
        <taxon>Dryococelus</taxon>
    </lineage>
</organism>
<dbReference type="EMBL" id="JARBHB010000001">
    <property type="protein sequence ID" value="KAJ8896300.1"/>
    <property type="molecule type" value="Genomic_DNA"/>
</dbReference>
<evidence type="ECO:0000256" key="1">
    <source>
        <dbReference type="SAM" id="MobiDB-lite"/>
    </source>
</evidence>
<feature type="region of interest" description="Disordered" evidence="1">
    <location>
        <begin position="1"/>
        <end position="28"/>
    </location>
</feature>
<evidence type="ECO:0000313" key="3">
    <source>
        <dbReference type="Proteomes" id="UP001159363"/>
    </source>
</evidence>